<organism evidence="2 3">
    <name type="scientific">Vreelandella salicampi</name>
    <dbReference type="NCBI Taxonomy" id="1449798"/>
    <lineage>
        <taxon>Bacteria</taxon>
        <taxon>Pseudomonadati</taxon>
        <taxon>Pseudomonadota</taxon>
        <taxon>Gammaproteobacteria</taxon>
        <taxon>Oceanospirillales</taxon>
        <taxon>Halomonadaceae</taxon>
        <taxon>Vreelandella</taxon>
    </lineage>
</organism>
<comment type="caution">
    <text evidence="2">The sequence shown here is derived from an EMBL/GenBank/DDBJ whole genome shotgun (WGS) entry which is preliminary data.</text>
</comment>
<keyword evidence="1" id="KW-0812">Transmembrane</keyword>
<feature type="transmembrane region" description="Helical" evidence="1">
    <location>
        <begin position="12"/>
        <end position="29"/>
    </location>
</feature>
<feature type="transmembrane region" description="Helical" evidence="1">
    <location>
        <begin position="35"/>
        <end position="56"/>
    </location>
</feature>
<keyword evidence="1" id="KW-0472">Membrane</keyword>
<proteinExistence type="predicted"/>
<dbReference type="EMBL" id="JACCDF010000006">
    <property type="protein sequence ID" value="NYS60874.1"/>
    <property type="molecule type" value="Genomic_DNA"/>
</dbReference>
<dbReference type="RefSeq" id="WP_179930198.1">
    <property type="nucleotide sequence ID" value="NZ_JACCDF010000006.1"/>
</dbReference>
<feature type="transmembrane region" description="Helical" evidence="1">
    <location>
        <begin position="68"/>
        <end position="87"/>
    </location>
</feature>
<name>A0A7Z0LL66_9GAMM</name>
<dbReference type="AlphaFoldDB" id="A0A7Z0LL66"/>
<dbReference type="Proteomes" id="UP000586119">
    <property type="component" value="Unassembled WGS sequence"/>
</dbReference>
<evidence type="ECO:0000313" key="3">
    <source>
        <dbReference type="Proteomes" id="UP000586119"/>
    </source>
</evidence>
<evidence type="ECO:0000313" key="2">
    <source>
        <dbReference type="EMBL" id="NYS60874.1"/>
    </source>
</evidence>
<gene>
    <name evidence="2" type="ORF">HZS81_08885</name>
</gene>
<reference evidence="2 3" key="1">
    <citation type="journal article" date="2015" name="Int. J. Syst. Evol. Microbiol.">
        <title>Halomonas salicampi sp. nov., a halotolerant and alkalitolerant bacterium isolated from a saltern soil.</title>
        <authorList>
            <person name="Lee J.C."/>
            <person name="Kim Y.S."/>
            <person name="Yun B.S."/>
            <person name="Whang K.S."/>
        </authorList>
    </citation>
    <scope>NUCLEOTIDE SEQUENCE [LARGE SCALE GENOMIC DNA]</scope>
    <source>
        <strain evidence="2 3">BH103</strain>
    </source>
</reference>
<accession>A0A7Z0LL66</accession>
<protein>
    <submittedName>
        <fullName evidence="2">Uncharacterized protein</fullName>
    </submittedName>
</protein>
<sequence length="121" mass="13756">MTPMLTPERMSVVLGLCIVMLATLPRYIAGGHETHQSLLLMAIIAVLAFVVIQWRLLTSKARQRLPILLRKLMLWLLVGTAVMTLWHSLLSDWFSWELLLSHGATLGLLMHALNLWRSEKS</sequence>
<keyword evidence="1" id="KW-1133">Transmembrane helix</keyword>
<evidence type="ECO:0000256" key="1">
    <source>
        <dbReference type="SAM" id="Phobius"/>
    </source>
</evidence>
<feature type="transmembrane region" description="Helical" evidence="1">
    <location>
        <begin position="93"/>
        <end position="116"/>
    </location>
</feature>
<keyword evidence="3" id="KW-1185">Reference proteome</keyword>